<protein>
    <recommendedName>
        <fullName evidence="1">CheW-like domain-containing protein</fullName>
    </recommendedName>
</protein>
<dbReference type="EMBL" id="QBML01000014">
    <property type="protein sequence ID" value="PZO40643.1"/>
    <property type="molecule type" value="Genomic_DNA"/>
</dbReference>
<reference evidence="2 3" key="2">
    <citation type="submission" date="2018-06" db="EMBL/GenBank/DDBJ databases">
        <title>Metagenomic assembly of (sub)arctic Cyanobacteria and their associated microbiome from non-axenic cultures.</title>
        <authorList>
            <person name="Baurain D."/>
        </authorList>
    </citation>
    <scope>NUCLEOTIDE SEQUENCE [LARGE SCALE GENOMIC DNA]</scope>
    <source>
        <strain evidence="2">ULC066bin1</strain>
    </source>
</reference>
<evidence type="ECO:0000259" key="1">
    <source>
        <dbReference type="PROSITE" id="PS50851"/>
    </source>
</evidence>
<organism evidence="2 3">
    <name type="scientific">Pseudanabaena frigida</name>
    <dbReference type="NCBI Taxonomy" id="945775"/>
    <lineage>
        <taxon>Bacteria</taxon>
        <taxon>Bacillati</taxon>
        <taxon>Cyanobacteriota</taxon>
        <taxon>Cyanophyceae</taxon>
        <taxon>Pseudanabaenales</taxon>
        <taxon>Pseudanabaenaceae</taxon>
        <taxon>Pseudanabaena</taxon>
    </lineage>
</organism>
<dbReference type="GO" id="GO:0006935">
    <property type="term" value="P:chemotaxis"/>
    <property type="evidence" value="ECO:0007669"/>
    <property type="project" value="InterPro"/>
</dbReference>
<feature type="domain" description="CheW-like" evidence="1">
    <location>
        <begin position="27"/>
        <end position="180"/>
    </location>
</feature>
<dbReference type="InterPro" id="IPR039315">
    <property type="entry name" value="CheW"/>
</dbReference>
<gene>
    <name evidence="2" type="ORF">DCF19_12215</name>
</gene>
<dbReference type="InterPro" id="IPR036061">
    <property type="entry name" value="CheW-like_dom_sf"/>
</dbReference>
<dbReference type="PROSITE" id="PS50851">
    <property type="entry name" value="CHEW"/>
    <property type="match status" value="1"/>
</dbReference>
<dbReference type="SMART" id="SM00260">
    <property type="entry name" value="CheW"/>
    <property type="match status" value="1"/>
</dbReference>
<comment type="caution">
    <text evidence="2">The sequence shown here is derived from an EMBL/GenBank/DDBJ whole genome shotgun (WGS) entry which is preliminary data.</text>
</comment>
<name>A0A2W4W686_9CYAN</name>
<dbReference type="InterPro" id="IPR002545">
    <property type="entry name" value="CheW-lke_dom"/>
</dbReference>
<dbReference type="Pfam" id="PF01584">
    <property type="entry name" value="CheW"/>
    <property type="match status" value="1"/>
</dbReference>
<dbReference type="SUPFAM" id="SSF50341">
    <property type="entry name" value="CheW-like"/>
    <property type="match status" value="1"/>
</dbReference>
<sequence length="183" mass="20316">MRSAIAVTNQIVGSQKNSSQLKNDQSIEQFLTFALAEDRQALLPTRQLLEIVNVNLSQITAIAGLHPSVMGIYNWRGDVIWVVDLASLLGYPPLYAQEYNLAKFQDRCHILFVRSQDLVVGFAVHHVGQMVRCDTSKIQSSVLSFSNQLMPDGFSGYWLSGNNETLLVLDGDAIMRVVQAFSA</sequence>
<dbReference type="GO" id="GO:0007165">
    <property type="term" value="P:signal transduction"/>
    <property type="evidence" value="ECO:0007669"/>
    <property type="project" value="InterPro"/>
</dbReference>
<dbReference type="AlphaFoldDB" id="A0A2W4W686"/>
<dbReference type="Gene3D" id="2.40.50.180">
    <property type="entry name" value="CheA-289, Domain 4"/>
    <property type="match status" value="1"/>
</dbReference>
<dbReference type="PANTHER" id="PTHR22617:SF23">
    <property type="entry name" value="CHEMOTAXIS PROTEIN CHEW"/>
    <property type="match status" value="1"/>
</dbReference>
<evidence type="ECO:0000313" key="2">
    <source>
        <dbReference type="EMBL" id="PZO40643.1"/>
    </source>
</evidence>
<evidence type="ECO:0000313" key="3">
    <source>
        <dbReference type="Proteomes" id="UP000249467"/>
    </source>
</evidence>
<accession>A0A2W4W686</accession>
<reference evidence="2 3" key="1">
    <citation type="submission" date="2018-04" db="EMBL/GenBank/DDBJ databases">
        <authorList>
            <person name="Go L.Y."/>
            <person name="Mitchell J.A."/>
        </authorList>
    </citation>
    <scope>NUCLEOTIDE SEQUENCE [LARGE SCALE GENOMIC DNA]</scope>
    <source>
        <strain evidence="2">ULC066bin1</strain>
    </source>
</reference>
<dbReference type="GO" id="GO:0005829">
    <property type="term" value="C:cytosol"/>
    <property type="evidence" value="ECO:0007669"/>
    <property type="project" value="TreeGrafter"/>
</dbReference>
<dbReference type="Proteomes" id="UP000249467">
    <property type="component" value="Unassembled WGS sequence"/>
</dbReference>
<proteinExistence type="predicted"/>
<dbReference type="PANTHER" id="PTHR22617">
    <property type="entry name" value="CHEMOTAXIS SENSOR HISTIDINE KINASE-RELATED"/>
    <property type="match status" value="1"/>
</dbReference>